<accession>A0A8E2EDA8</accession>
<gene>
    <name evidence="2" type="ORF">K432DRAFT_294944</name>
</gene>
<evidence type="ECO:0000313" key="3">
    <source>
        <dbReference type="Proteomes" id="UP000250266"/>
    </source>
</evidence>
<evidence type="ECO:0000313" key="2">
    <source>
        <dbReference type="EMBL" id="OCK81684.1"/>
    </source>
</evidence>
<organism evidence="2 3">
    <name type="scientific">Lepidopterella palustris CBS 459.81</name>
    <dbReference type="NCBI Taxonomy" id="1314670"/>
    <lineage>
        <taxon>Eukaryota</taxon>
        <taxon>Fungi</taxon>
        <taxon>Dikarya</taxon>
        <taxon>Ascomycota</taxon>
        <taxon>Pezizomycotina</taxon>
        <taxon>Dothideomycetes</taxon>
        <taxon>Pleosporomycetidae</taxon>
        <taxon>Mytilinidiales</taxon>
        <taxon>Argynnaceae</taxon>
        <taxon>Lepidopterella</taxon>
    </lineage>
</organism>
<reference evidence="2 3" key="1">
    <citation type="journal article" date="2016" name="Nat. Commun.">
        <title>Ectomycorrhizal ecology is imprinted in the genome of the dominant symbiotic fungus Cenococcum geophilum.</title>
        <authorList>
            <consortium name="DOE Joint Genome Institute"/>
            <person name="Peter M."/>
            <person name="Kohler A."/>
            <person name="Ohm R.A."/>
            <person name="Kuo A."/>
            <person name="Krutzmann J."/>
            <person name="Morin E."/>
            <person name="Arend M."/>
            <person name="Barry K.W."/>
            <person name="Binder M."/>
            <person name="Choi C."/>
            <person name="Clum A."/>
            <person name="Copeland A."/>
            <person name="Grisel N."/>
            <person name="Haridas S."/>
            <person name="Kipfer T."/>
            <person name="LaButti K."/>
            <person name="Lindquist E."/>
            <person name="Lipzen A."/>
            <person name="Maire R."/>
            <person name="Meier B."/>
            <person name="Mihaltcheva S."/>
            <person name="Molinier V."/>
            <person name="Murat C."/>
            <person name="Poggeler S."/>
            <person name="Quandt C.A."/>
            <person name="Sperisen C."/>
            <person name="Tritt A."/>
            <person name="Tisserant E."/>
            <person name="Crous P.W."/>
            <person name="Henrissat B."/>
            <person name="Nehls U."/>
            <person name="Egli S."/>
            <person name="Spatafora J.W."/>
            <person name="Grigoriev I.V."/>
            <person name="Martin F.M."/>
        </authorList>
    </citation>
    <scope>NUCLEOTIDE SEQUENCE [LARGE SCALE GENOMIC DNA]</scope>
    <source>
        <strain evidence="2 3">CBS 459.81</strain>
    </source>
</reference>
<feature type="compositionally biased region" description="Pro residues" evidence="1">
    <location>
        <begin position="202"/>
        <end position="216"/>
    </location>
</feature>
<feature type="region of interest" description="Disordered" evidence="1">
    <location>
        <begin position="201"/>
        <end position="226"/>
    </location>
</feature>
<dbReference type="AlphaFoldDB" id="A0A8E2EDA8"/>
<evidence type="ECO:0000256" key="1">
    <source>
        <dbReference type="SAM" id="MobiDB-lite"/>
    </source>
</evidence>
<dbReference type="EMBL" id="KV744912">
    <property type="protein sequence ID" value="OCK81684.1"/>
    <property type="molecule type" value="Genomic_DNA"/>
</dbReference>
<feature type="compositionally biased region" description="Low complexity" evidence="1">
    <location>
        <begin position="217"/>
        <end position="226"/>
    </location>
</feature>
<dbReference type="Proteomes" id="UP000250266">
    <property type="component" value="Unassembled WGS sequence"/>
</dbReference>
<dbReference type="OrthoDB" id="4764735at2759"/>
<sequence>MNPGWRVQQPYCVALAPQHKNQEPIWYIGCKVVDGSDKLFYTQTHFDMTYPDLSAWTKSIPAAPSTVFVVFGPGMTYFACAPGYGSIWSGIPIDLKDKVQKAFDTPCQVALGVKSAWFVMWPDGYYAWKFYGGYGELDKILDAAEPRSVEYLAISPYSPHQYFVAFRNRTVKYSLSPEWMPQMQQVFLEWQTEILRAAAQKPLPPHPSQYPYPSSPTPSYASTPQSQFAQLNNRTSIYQQAYGQTALSPQSPQSAGGGYFSTPTSPAPPYGYGMGTPVSPQSAGAYGAYPPYQSPQMLIVSPTGLPAQTSRDVSCMYPISSA</sequence>
<protein>
    <submittedName>
        <fullName evidence="2">Uncharacterized protein</fullName>
    </submittedName>
</protein>
<keyword evidence="3" id="KW-1185">Reference proteome</keyword>
<name>A0A8E2EDA8_9PEZI</name>
<proteinExistence type="predicted"/>